<accession>A0A016VT35</accession>
<dbReference type="Proteomes" id="UP000024635">
    <property type="component" value="Unassembled WGS sequence"/>
</dbReference>
<dbReference type="AlphaFoldDB" id="A0A016VT35"/>
<organism evidence="1 2">
    <name type="scientific">Ancylostoma ceylanicum</name>
    <dbReference type="NCBI Taxonomy" id="53326"/>
    <lineage>
        <taxon>Eukaryota</taxon>
        <taxon>Metazoa</taxon>
        <taxon>Ecdysozoa</taxon>
        <taxon>Nematoda</taxon>
        <taxon>Chromadorea</taxon>
        <taxon>Rhabditida</taxon>
        <taxon>Rhabditina</taxon>
        <taxon>Rhabditomorpha</taxon>
        <taxon>Strongyloidea</taxon>
        <taxon>Ancylostomatidae</taxon>
        <taxon>Ancylostomatinae</taxon>
        <taxon>Ancylostoma</taxon>
    </lineage>
</organism>
<proteinExistence type="predicted"/>
<comment type="caution">
    <text evidence="1">The sequence shown here is derived from an EMBL/GenBank/DDBJ whole genome shotgun (WGS) entry which is preliminary data.</text>
</comment>
<evidence type="ECO:0000313" key="1">
    <source>
        <dbReference type="EMBL" id="EYC30759.1"/>
    </source>
</evidence>
<keyword evidence="2" id="KW-1185">Reference proteome</keyword>
<sequence length="113" mass="11736">MSAMHFAKPAVLFSNSTRCQEVTEEVNHGSPAGNCACEEVGIVVVVATGVDEDVVGAEDELVDKVVLAAVDIVVGAVDELVVVVLTHIKVVMLHANPVGQLTSLQPPVLVVVP</sequence>
<name>A0A016VT35_9BILA</name>
<reference evidence="2" key="1">
    <citation type="journal article" date="2015" name="Nat. Genet.">
        <title>The genome and transcriptome of the zoonotic hookworm Ancylostoma ceylanicum identify infection-specific gene families.</title>
        <authorList>
            <person name="Schwarz E.M."/>
            <person name="Hu Y."/>
            <person name="Antoshechkin I."/>
            <person name="Miller M.M."/>
            <person name="Sternberg P.W."/>
            <person name="Aroian R.V."/>
        </authorList>
    </citation>
    <scope>NUCLEOTIDE SEQUENCE</scope>
    <source>
        <strain evidence="2">HY135</strain>
    </source>
</reference>
<evidence type="ECO:0000313" key="2">
    <source>
        <dbReference type="Proteomes" id="UP000024635"/>
    </source>
</evidence>
<dbReference type="EMBL" id="JARK01001340">
    <property type="protein sequence ID" value="EYC30759.1"/>
    <property type="molecule type" value="Genomic_DNA"/>
</dbReference>
<protein>
    <submittedName>
        <fullName evidence="1">Uncharacterized protein</fullName>
    </submittedName>
</protein>
<gene>
    <name evidence="1" type="primary">Acey_s0004.g1754</name>
    <name evidence="1" type="ORF">Y032_0004g1754</name>
</gene>